<feature type="transmembrane region" description="Helical" evidence="6">
    <location>
        <begin position="340"/>
        <end position="366"/>
    </location>
</feature>
<dbReference type="AlphaFoldDB" id="A0AAE8N7C8"/>
<feature type="transmembrane region" description="Helical" evidence="6">
    <location>
        <begin position="115"/>
        <end position="137"/>
    </location>
</feature>
<dbReference type="GO" id="GO:0016020">
    <property type="term" value="C:membrane"/>
    <property type="evidence" value="ECO:0007669"/>
    <property type="project" value="UniProtKB-SubCell"/>
</dbReference>
<feature type="transmembrane region" description="Helical" evidence="6">
    <location>
        <begin position="243"/>
        <end position="264"/>
    </location>
</feature>
<keyword evidence="2 6" id="KW-0812">Transmembrane</keyword>
<feature type="compositionally biased region" description="Acidic residues" evidence="5">
    <location>
        <begin position="529"/>
        <end position="538"/>
    </location>
</feature>
<evidence type="ECO:0000256" key="6">
    <source>
        <dbReference type="SAM" id="Phobius"/>
    </source>
</evidence>
<evidence type="ECO:0000256" key="3">
    <source>
        <dbReference type="ARBA" id="ARBA00022989"/>
    </source>
</evidence>
<dbReference type="InterPro" id="IPR036259">
    <property type="entry name" value="MFS_trans_sf"/>
</dbReference>
<dbReference type="PROSITE" id="PS50850">
    <property type="entry name" value="MFS"/>
    <property type="match status" value="1"/>
</dbReference>
<protein>
    <recommendedName>
        <fullName evidence="7">Major facilitator superfamily (MFS) profile domain-containing protein</fullName>
    </recommendedName>
</protein>
<feature type="domain" description="Major facilitator superfamily (MFS) profile" evidence="7">
    <location>
        <begin position="65"/>
        <end position="505"/>
    </location>
</feature>
<accession>A0AAE8N7C8</accession>
<feature type="transmembrane region" description="Helical" evidence="6">
    <location>
        <begin position="445"/>
        <end position="470"/>
    </location>
</feature>
<comment type="caution">
    <text evidence="8">The sequence shown here is derived from an EMBL/GenBank/DDBJ whole genome shotgun (WGS) entry which is preliminary data.</text>
</comment>
<feature type="transmembrane region" description="Helical" evidence="6">
    <location>
        <begin position="57"/>
        <end position="78"/>
    </location>
</feature>
<sequence length="538" mass="58727">MEGTTRPVSPEIVVAPEVDDDSSSRPTTPLDPEANGVAWATGVSPGRRRWRVTSTRGVLLLATWVKFSVTLSGMMLLLPTFRLLEDIFCRRHLGYTGPDMIEESKCKGPEVQEDLAYLLGWLMLVMAIVGVVIALPYGALADRIGRKPVIILTYSNLAFGSMTMPFTFPYLRNINPYWMLVGCLFQAIGGGIPVMFTTIYSMVADVTDEKNRGSSFLMLMVGVTIAGLIGPVISGVLMETFGVWMPIYVVSAITPFVIGSMFLFPETLKRKPEDPREPSQSFAKWVRSQIFESLVQGRAATSVLKTRSVALVLATFLIHNPINTAHSITLVQYVSQQFGWAIAQTSFLLSPLGVLSVAVLAGLPKVSEVLTSPAGRFKLTPFRKDAVLARFSLGCIVIACLIEGLSRTISPFIFGLVIGTFGAAVSPLSRALLTHYVEPKFTSRLMALISIVETMGNFLGGPLIAAVFHLGQKKGGILTGLPFLYVGALAAVAFILMMYIRKPVRDEDDEEAVDLRDPYVDDSRREAAYSDEPDAPLL</sequence>
<reference evidence="8" key="1">
    <citation type="submission" date="2018-03" db="EMBL/GenBank/DDBJ databases">
        <authorList>
            <person name="Guldener U."/>
        </authorList>
    </citation>
    <scope>NUCLEOTIDE SEQUENCE</scope>
</reference>
<feature type="transmembrane region" description="Helical" evidence="6">
    <location>
        <begin position="412"/>
        <end position="433"/>
    </location>
</feature>
<feature type="transmembrane region" description="Helical" evidence="6">
    <location>
        <begin position="482"/>
        <end position="500"/>
    </location>
</feature>
<feature type="transmembrane region" description="Helical" evidence="6">
    <location>
        <begin position="177"/>
        <end position="203"/>
    </location>
</feature>
<name>A0AAE8N7C8_9PEZI</name>
<feature type="region of interest" description="Disordered" evidence="5">
    <location>
        <begin position="507"/>
        <end position="538"/>
    </location>
</feature>
<feature type="transmembrane region" description="Helical" evidence="6">
    <location>
        <begin position="215"/>
        <end position="237"/>
    </location>
</feature>
<evidence type="ECO:0000256" key="5">
    <source>
        <dbReference type="SAM" id="MobiDB-lite"/>
    </source>
</evidence>
<feature type="compositionally biased region" description="Basic and acidic residues" evidence="5">
    <location>
        <begin position="513"/>
        <end position="528"/>
    </location>
</feature>
<gene>
    <name evidence="8" type="ORF">DNG_08804</name>
</gene>
<keyword evidence="3 6" id="KW-1133">Transmembrane helix</keyword>
<proteinExistence type="predicted"/>
<feature type="transmembrane region" description="Helical" evidence="6">
    <location>
        <begin position="387"/>
        <end position="406"/>
    </location>
</feature>
<dbReference type="GO" id="GO:0022857">
    <property type="term" value="F:transmembrane transporter activity"/>
    <property type="evidence" value="ECO:0007669"/>
    <property type="project" value="InterPro"/>
</dbReference>
<dbReference type="Proteomes" id="UP001187682">
    <property type="component" value="Unassembled WGS sequence"/>
</dbReference>
<evidence type="ECO:0000313" key="9">
    <source>
        <dbReference type="Proteomes" id="UP001187682"/>
    </source>
</evidence>
<dbReference type="InterPro" id="IPR011701">
    <property type="entry name" value="MFS"/>
</dbReference>
<organism evidence="8 9">
    <name type="scientific">Cephalotrichum gorgonifer</name>
    <dbReference type="NCBI Taxonomy" id="2041049"/>
    <lineage>
        <taxon>Eukaryota</taxon>
        <taxon>Fungi</taxon>
        <taxon>Dikarya</taxon>
        <taxon>Ascomycota</taxon>
        <taxon>Pezizomycotina</taxon>
        <taxon>Sordariomycetes</taxon>
        <taxon>Hypocreomycetidae</taxon>
        <taxon>Microascales</taxon>
        <taxon>Microascaceae</taxon>
        <taxon>Cephalotrichum</taxon>
    </lineage>
</organism>
<comment type="subcellular location">
    <subcellularLocation>
        <location evidence="1">Membrane</location>
        <topology evidence="1">Multi-pass membrane protein</topology>
    </subcellularLocation>
</comment>
<dbReference type="Gene3D" id="1.20.1250.20">
    <property type="entry name" value="MFS general substrate transporter like domains"/>
    <property type="match status" value="1"/>
</dbReference>
<evidence type="ECO:0000256" key="4">
    <source>
        <dbReference type="ARBA" id="ARBA00023136"/>
    </source>
</evidence>
<keyword evidence="4 6" id="KW-0472">Membrane</keyword>
<evidence type="ECO:0000259" key="7">
    <source>
        <dbReference type="PROSITE" id="PS50850"/>
    </source>
</evidence>
<dbReference type="PANTHER" id="PTHR23507:SF1">
    <property type="entry name" value="FI18259P1-RELATED"/>
    <property type="match status" value="1"/>
</dbReference>
<dbReference type="InterPro" id="IPR020846">
    <property type="entry name" value="MFS_dom"/>
</dbReference>
<evidence type="ECO:0000256" key="2">
    <source>
        <dbReference type="ARBA" id="ARBA00022692"/>
    </source>
</evidence>
<dbReference type="EMBL" id="ONZQ02000014">
    <property type="protein sequence ID" value="SPO06115.1"/>
    <property type="molecule type" value="Genomic_DNA"/>
</dbReference>
<dbReference type="PANTHER" id="PTHR23507">
    <property type="entry name" value="ZGC:174356"/>
    <property type="match status" value="1"/>
</dbReference>
<keyword evidence="9" id="KW-1185">Reference proteome</keyword>
<dbReference type="SUPFAM" id="SSF103473">
    <property type="entry name" value="MFS general substrate transporter"/>
    <property type="match status" value="1"/>
</dbReference>
<evidence type="ECO:0000256" key="1">
    <source>
        <dbReference type="ARBA" id="ARBA00004141"/>
    </source>
</evidence>
<dbReference type="Pfam" id="PF07690">
    <property type="entry name" value="MFS_1"/>
    <property type="match status" value="1"/>
</dbReference>
<feature type="region of interest" description="Disordered" evidence="5">
    <location>
        <begin position="1"/>
        <end position="37"/>
    </location>
</feature>
<feature type="transmembrane region" description="Helical" evidence="6">
    <location>
        <begin position="149"/>
        <end position="171"/>
    </location>
</feature>
<evidence type="ECO:0000313" key="8">
    <source>
        <dbReference type="EMBL" id="SPO06115.1"/>
    </source>
</evidence>